<dbReference type="PANTHER" id="PTHR30146">
    <property type="entry name" value="LACI-RELATED TRANSCRIPTIONAL REPRESSOR"/>
    <property type="match status" value="1"/>
</dbReference>
<dbReference type="STRING" id="337097.BHF71_09785"/>
<dbReference type="Gene3D" id="3.40.50.2300">
    <property type="match status" value="2"/>
</dbReference>
<dbReference type="SMART" id="SM00354">
    <property type="entry name" value="HTH_LACI"/>
    <property type="match status" value="1"/>
</dbReference>
<dbReference type="InterPro" id="IPR028082">
    <property type="entry name" value="Peripla_BP_I"/>
</dbReference>
<evidence type="ECO:0000256" key="3">
    <source>
        <dbReference type="ARBA" id="ARBA00023125"/>
    </source>
</evidence>
<comment type="caution">
    <text evidence="6">The sequence shown here is derived from an EMBL/GenBank/DDBJ whole genome shotgun (WGS) entry which is preliminary data.</text>
</comment>
<sequence length="337" mass="38776">MKKRITMQDVADKLGVTKVTVSKALSGKEGVSEELRKNIIATANEMGYIYNSSAKALKTNKTGNIGIIVPEVFMEEDEYFYTRIYKNIYKEVSEKNYNLILTIITKKEEEEVRLPLMCKENKVDGILIIGQISIEYIQKLKELSLPIVLVDFYYKELELDCILTDNYYATYNATNYLIESGHREIGFCGNIKLTSSIQDRYLGYYKALLEHQIPINENYIIKDRNDNGEFIDLQLPEKLPTAFICNCDKAAYELTKKLQSEGYRVPEDCSIIGFDDVRHSIISTPKLSTIRVKTEDIAKYAIKRIETRIQNPDAKVRRIVIDTEIINRESVKVLNNS</sequence>
<dbReference type="Pfam" id="PF00356">
    <property type="entry name" value="LacI"/>
    <property type="match status" value="1"/>
</dbReference>
<dbReference type="GO" id="GO:0000976">
    <property type="term" value="F:transcription cis-regulatory region binding"/>
    <property type="evidence" value="ECO:0007669"/>
    <property type="project" value="TreeGrafter"/>
</dbReference>
<keyword evidence="3" id="KW-0238">DNA-binding</keyword>
<keyword evidence="1" id="KW-0678">Repressor</keyword>
<evidence type="ECO:0000313" key="6">
    <source>
        <dbReference type="EMBL" id="OEF99164.1"/>
    </source>
</evidence>
<evidence type="ECO:0000313" key="7">
    <source>
        <dbReference type="Proteomes" id="UP000243739"/>
    </source>
</evidence>
<reference evidence="6 7" key="1">
    <citation type="submission" date="2016-09" db="EMBL/GenBank/DDBJ databases">
        <title>Draft genome sequence for the type strain of Vulcanibacillus modesticaldus BR, a strictly anaerobic, moderately thermophilic, and nitrate-reducing bacterium from deep sea-hydrothermal vents of the Mid-Atlantic Ridge.</title>
        <authorList>
            <person name="Abin C.A."/>
            <person name="Hollibaugh J.T."/>
        </authorList>
    </citation>
    <scope>NUCLEOTIDE SEQUENCE [LARGE SCALE GENOMIC DNA]</scope>
    <source>
        <strain evidence="6 7">BR</strain>
    </source>
</reference>
<dbReference type="RefSeq" id="WP_069656952.1">
    <property type="nucleotide sequence ID" value="NZ_MIJF01000031.1"/>
</dbReference>
<gene>
    <name evidence="6" type="ORF">BHF71_09785</name>
</gene>
<proteinExistence type="predicted"/>
<name>A0A1D2YTY7_9BACI</name>
<feature type="domain" description="HTH lacI-type" evidence="5">
    <location>
        <begin position="5"/>
        <end position="59"/>
    </location>
</feature>
<dbReference type="Gene3D" id="1.10.260.40">
    <property type="entry name" value="lambda repressor-like DNA-binding domains"/>
    <property type="match status" value="1"/>
</dbReference>
<dbReference type="AlphaFoldDB" id="A0A1D2YTY7"/>
<dbReference type="Pfam" id="PF13377">
    <property type="entry name" value="Peripla_BP_3"/>
    <property type="match status" value="1"/>
</dbReference>
<dbReference type="EMBL" id="MIJF01000031">
    <property type="protein sequence ID" value="OEF99164.1"/>
    <property type="molecule type" value="Genomic_DNA"/>
</dbReference>
<dbReference type="OrthoDB" id="2026446at2"/>
<keyword evidence="2" id="KW-0805">Transcription regulation</keyword>
<dbReference type="SUPFAM" id="SSF47413">
    <property type="entry name" value="lambda repressor-like DNA-binding domains"/>
    <property type="match status" value="1"/>
</dbReference>
<evidence type="ECO:0000256" key="4">
    <source>
        <dbReference type="ARBA" id="ARBA00023163"/>
    </source>
</evidence>
<evidence type="ECO:0000256" key="2">
    <source>
        <dbReference type="ARBA" id="ARBA00023015"/>
    </source>
</evidence>
<organism evidence="6 7">
    <name type="scientific">Vulcanibacillus modesticaldus</name>
    <dbReference type="NCBI Taxonomy" id="337097"/>
    <lineage>
        <taxon>Bacteria</taxon>
        <taxon>Bacillati</taxon>
        <taxon>Bacillota</taxon>
        <taxon>Bacilli</taxon>
        <taxon>Bacillales</taxon>
        <taxon>Bacillaceae</taxon>
        <taxon>Vulcanibacillus</taxon>
    </lineage>
</organism>
<protein>
    <submittedName>
        <fullName evidence="6">Transcriptional regulator</fullName>
    </submittedName>
</protein>
<dbReference type="CDD" id="cd01392">
    <property type="entry name" value="HTH_LacI"/>
    <property type="match status" value="1"/>
</dbReference>
<evidence type="ECO:0000256" key="1">
    <source>
        <dbReference type="ARBA" id="ARBA00022491"/>
    </source>
</evidence>
<dbReference type="InterPro" id="IPR010982">
    <property type="entry name" value="Lambda_DNA-bd_dom_sf"/>
</dbReference>
<dbReference type="GO" id="GO:0003700">
    <property type="term" value="F:DNA-binding transcription factor activity"/>
    <property type="evidence" value="ECO:0007669"/>
    <property type="project" value="TreeGrafter"/>
</dbReference>
<dbReference type="SUPFAM" id="SSF53822">
    <property type="entry name" value="Periplasmic binding protein-like I"/>
    <property type="match status" value="1"/>
</dbReference>
<dbReference type="PROSITE" id="PS50932">
    <property type="entry name" value="HTH_LACI_2"/>
    <property type="match status" value="1"/>
</dbReference>
<accession>A0A1D2YTY7</accession>
<dbReference type="PANTHER" id="PTHR30146:SF148">
    <property type="entry name" value="HTH-TYPE TRANSCRIPTIONAL REPRESSOR PURR-RELATED"/>
    <property type="match status" value="1"/>
</dbReference>
<evidence type="ECO:0000259" key="5">
    <source>
        <dbReference type="PROSITE" id="PS50932"/>
    </source>
</evidence>
<keyword evidence="4" id="KW-0804">Transcription</keyword>
<keyword evidence="7" id="KW-1185">Reference proteome</keyword>
<dbReference type="CDD" id="cd19974">
    <property type="entry name" value="PBP1_LacI-like"/>
    <property type="match status" value="1"/>
</dbReference>
<dbReference type="InterPro" id="IPR000843">
    <property type="entry name" value="HTH_LacI"/>
</dbReference>
<dbReference type="InterPro" id="IPR046335">
    <property type="entry name" value="LacI/GalR-like_sensor"/>
</dbReference>
<dbReference type="Proteomes" id="UP000243739">
    <property type="component" value="Unassembled WGS sequence"/>
</dbReference>